<evidence type="ECO:0000256" key="1">
    <source>
        <dbReference type="ARBA" id="ARBA00022598"/>
    </source>
</evidence>
<dbReference type="InterPro" id="IPR032263">
    <property type="entry name" value="Citrate-bd"/>
</dbReference>
<dbReference type="EMBL" id="PFVJ01000048">
    <property type="protein sequence ID" value="PJA89797.1"/>
    <property type="molecule type" value="Genomic_DNA"/>
</dbReference>
<keyword evidence="3" id="KW-0012">Acyltransferase</keyword>
<evidence type="ECO:0000259" key="5">
    <source>
        <dbReference type="Pfam" id="PF08442"/>
    </source>
</evidence>
<dbReference type="GO" id="GO:0004775">
    <property type="term" value="F:succinate-CoA ligase (ADP-forming) activity"/>
    <property type="evidence" value="ECO:0007669"/>
    <property type="project" value="TreeGrafter"/>
</dbReference>
<dbReference type="Pfam" id="PF16114">
    <property type="entry name" value="Citrate_bind"/>
    <property type="match status" value="1"/>
</dbReference>
<feature type="domain" description="ATP-citrate synthase citrate-binding" evidence="6">
    <location>
        <begin position="229"/>
        <end position="365"/>
    </location>
</feature>
<dbReference type="Gene3D" id="3.30.470.20">
    <property type="entry name" value="ATP-grasp fold, B domain"/>
    <property type="match status" value="2"/>
</dbReference>
<feature type="domain" description="ATP-grasp fold succinyl-CoA synthetase-type" evidence="5">
    <location>
        <begin position="2"/>
        <end position="123"/>
    </location>
</feature>
<dbReference type="PANTHER" id="PTHR11815:SF10">
    <property type="entry name" value="SUCCINATE--COA LIGASE [GDP-FORMING] SUBUNIT BETA, MITOCHONDRIAL"/>
    <property type="match status" value="1"/>
</dbReference>
<dbReference type="InterPro" id="IPR005809">
    <property type="entry name" value="Succ_CoA_ligase-like_bsu"/>
</dbReference>
<accession>A0A2M7Z6P7</accession>
<dbReference type="Pfam" id="PF08442">
    <property type="entry name" value="ATP-grasp_2"/>
    <property type="match status" value="1"/>
</dbReference>
<gene>
    <name evidence="7" type="ORF">CO137_02260</name>
</gene>
<dbReference type="GO" id="GO:0005524">
    <property type="term" value="F:ATP binding"/>
    <property type="evidence" value="ECO:0007669"/>
    <property type="project" value="InterPro"/>
</dbReference>
<organism evidence="7 8">
    <name type="scientific">Candidatus Magasanikbacteria bacterium CG_4_9_14_3_um_filter_32_9</name>
    <dbReference type="NCBI Taxonomy" id="1974644"/>
    <lineage>
        <taxon>Bacteria</taxon>
        <taxon>Candidatus Magasanikiibacteriota</taxon>
    </lineage>
</organism>
<dbReference type="PANTHER" id="PTHR11815">
    <property type="entry name" value="SUCCINYL-COA SYNTHETASE BETA CHAIN"/>
    <property type="match status" value="1"/>
</dbReference>
<reference evidence="8" key="1">
    <citation type="submission" date="2017-09" db="EMBL/GenBank/DDBJ databases">
        <title>Depth-based differentiation of microbial function through sediment-hosted aquifers and enrichment of novel symbionts in the deep terrestrial subsurface.</title>
        <authorList>
            <person name="Probst A.J."/>
            <person name="Ladd B."/>
            <person name="Jarett J.K."/>
            <person name="Geller-Mcgrath D.E."/>
            <person name="Sieber C.M.K."/>
            <person name="Emerson J.B."/>
            <person name="Anantharaman K."/>
            <person name="Thomas B.C."/>
            <person name="Malmstrom R."/>
            <person name="Stieglmeier M."/>
            <person name="Klingl A."/>
            <person name="Woyke T."/>
            <person name="Ryan C.M."/>
            <person name="Banfield J.F."/>
        </authorList>
    </citation>
    <scope>NUCLEOTIDE SEQUENCE [LARGE SCALE GENOMIC DNA]</scope>
</reference>
<evidence type="ECO:0000256" key="3">
    <source>
        <dbReference type="ARBA" id="ARBA00023315"/>
    </source>
</evidence>
<dbReference type="Gene3D" id="3.40.50.261">
    <property type="entry name" value="Succinyl-CoA synthetase domains"/>
    <property type="match status" value="1"/>
</dbReference>
<sequence length="382" mass="42479">MNLYEFEGKQILSNAGIHIPKSQLITSNKEKLGIKLPVMLKSQVLSGKRKKAGGIICATTEKEYQEGLKKLFNLKIKGEKVQSILIEEVIKHEKEYYCSISYDTDSRGALLTISSMGGIEIESNQHSTYPISTINSTIPDTIIPKQIIQNFVKAFFDNDCLLIEINPLVQIGENWIALDAKIKLDDDAKNRHPEWNFPPRSAPGHTPTQQEITAKQIDLEDYRGTAGSTYFDLDGDIAVLGSGGGISLVAMDALIKAGGKPANYTEYSGNPPKEKVIKLTKIVLSKPKINGLWIIGTVTANFTDIYETLIGIVEGLESFEKETGKRIDYPIVIRRGGPRDEEIFEKLKKMEKYNFHLQGPETSIEQSANIITNLAKQYASIT</sequence>
<dbReference type="GO" id="GO:0006104">
    <property type="term" value="P:succinyl-CoA metabolic process"/>
    <property type="evidence" value="ECO:0007669"/>
    <property type="project" value="TreeGrafter"/>
</dbReference>
<evidence type="ECO:0000256" key="2">
    <source>
        <dbReference type="ARBA" id="ARBA00022741"/>
    </source>
</evidence>
<dbReference type="GO" id="GO:0003878">
    <property type="term" value="F:ATP citrate synthase activity"/>
    <property type="evidence" value="ECO:0007669"/>
    <property type="project" value="UniProtKB-EC"/>
</dbReference>
<dbReference type="InterPro" id="IPR013650">
    <property type="entry name" value="ATP-grasp_succ-CoA_synth-type"/>
</dbReference>
<name>A0A2M7Z6P7_9BACT</name>
<keyword evidence="3" id="KW-0808">Transferase</keyword>
<dbReference type="PIRSF" id="PIRSF001554">
    <property type="entry name" value="SucCS_beta"/>
    <property type="match status" value="1"/>
</dbReference>
<dbReference type="SUPFAM" id="SSF56059">
    <property type="entry name" value="Glutathione synthetase ATP-binding domain-like"/>
    <property type="match status" value="1"/>
</dbReference>
<comment type="catalytic activity">
    <reaction evidence="4">
        <text>oxaloacetate + acetyl-CoA + ADP + phosphate = citrate + ATP + CoA</text>
        <dbReference type="Rhea" id="RHEA:21160"/>
        <dbReference type="ChEBI" id="CHEBI:16452"/>
        <dbReference type="ChEBI" id="CHEBI:16947"/>
        <dbReference type="ChEBI" id="CHEBI:30616"/>
        <dbReference type="ChEBI" id="CHEBI:43474"/>
        <dbReference type="ChEBI" id="CHEBI:57287"/>
        <dbReference type="ChEBI" id="CHEBI:57288"/>
        <dbReference type="ChEBI" id="CHEBI:456216"/>
        <dbReference type="EC" id="2.3.3.8"/>
    </reaction>
</comment>
<protein>
    <submittedName>
        <fullName evidence="7">Uncharacterized protein</fullName>
    </submittedName>
</protein>
<comment type="caution">
    <text evidence="7">The sequence shown here is derived from an EMBL/GenBank/DDBJ whole genome shotgun (WGS) entry which is preliminary data.</text>
</comment>
<dbReference type="GO" id="GO:0005829">
    <property type="term" value="C:cytosol"/>
    <property type="evidence" value="ECO:0007669"/>
    <property type="project" value="TreeGrafter"/>
</dbReference>
<dbReference type="Gene3D" id="3.30.1490.20">
    <property type="entry name" value="ATP-grasp fold, A domain"/>
    <property type="match status" value="1"/>
</dbReference>
<dbReference type="InterPro" id="IPR016102">
    <property type="entry name" value="Succinyl-CoA_synth-like"/>
</dbReference>
<proteinExistence type="predicted"/>
<dbReference type="AlphaFoldDB" id="A0A2M7Z6P7"/>
<keyword evidence="2" id="KW-0547">Nucleotide-binding</keyword>
<dbReference type="Proteomes" id="UP000230843">
    <property type="component" value="Unassembled WGS sequence"/>
</dbReference>
<keyword evidence="1" id="KW-0436">Ligase</keyword>
<evidence type="ECO:0000256" key="4">
    <source>
        <dbReference type="ARBA" id="ARBA00047593"/>
    </source>
</evidence>
<evidence type="ECO:0000259" key="6">
    <source>
        <dbReference type="Pfam" id="PF16114"/>
    </source>
</evidence>
<dbReference type="GO" id="GO:0006099">
    <property type="term" value="P:tricarboxylic acid cycle"/>
    <property type="evidence" value="ECO:0007669"/>
    <property type="project" value="InterPro"/>
</dbReference>
<dbReference type="GO" id="GO:0042709">
    <property type="term" value="C:succinate-CoA ligase complex"/>
    <property type="evidence" value="ECO:0007669"/>
    <property type="project" value="TreeGrafter"/>
</dbReference>
<evidence type="ECO:0000313" key="8">
    <source>
        <dbReference type="Proteomes" id="UP000230843"/>
    </source>
</evidence>
<dbReference type="SUPFAM" id="SSF52210">
    <property type="entry name" value="Succinyl-CoA synthetase domains"/>
    <property type="match status" value="1"/>
</dbReference>
<dbReference type="InterPro" id="IPR013815">
    <property type="entry name" value="ATP_grasp_subdomain_1"/>
</dbReference>
<evidence type="ECO:0000313" key="7">
    <source>
        <dbReference type="EMBL" id="PJA89797.1"/>
    </source>
</evidence>